<dbReference type="RefSeq" id="WP_015441935.1">
    <property type="nucleotide sequence ID" value="NC_020520.1"/>
</dbReference>
<dbReference type="EMBL" id="AP012057">
    <property type="protein sequence ID" value="BAN02688.1"/>
    <property type="molecule type" value="Genomic_DNA"/>
</dbReference>
<dbReference type="OrthoDB" id="3628970at2"/>
<reference evidence="2 3" key="1">
    <citation type="journal article" date="2013" name="Int. J. Syst. Evol. Microbiol.">
        <title>Ilumatobacter nonamiense sp. nov. and Ilumatobacter coccineum sp. nov., isolated from seashore sand.</title>
        <authorList>
            <person name="Matsumoto A."/>
            <person name="Kasai H."/>
            <person name="Matsuo Y."/>
            <person name="Shizuri Y."/>
            <person name="Ichikawa N."/>
            <person name="Fujita N."/>
            <person name="Omura S."/>
            <person name="Takahashi Y."/>
        </authorList>
    </citation>
    <scope>NUCLEOTIDE SEQUENCE [LARGE SCALE GENOMIC DNA]</scope>
    <source>
        <strain evidence="3">NBRC 103263 / KCTC 29153 / YM16-304</strain>
    </source>
</reference>
<evidence type="ECO:0000313" key="2">
    <source>
        <dbReference type="EMBL" id="BAN02688.1"/>
    </source>
</evidence>
<dbReference type="AlphaFoldDB" id="A0A6C7EDJ5"/>
<dbReference type="GO" id="GO:0016791">
    <property type="term" value="F:phosphatase activity"/>
    <property type="evidence" value="ECO:0007669"/>
    <property type="project" value="TreeGrafter"/>
</dbReference>
<dbReference type="KEGG" id="aym:YM304_23740"/>
<dbReference type="Gene3D" id="3.40.50.1240">
    <property type="entry name" value="Phosphoglycerate mutase-like"/>
    <property type="match status" value="1"/>
</dbReference>
<dbReference type="SMART" id="SM00855">
    <property type="entry name" value="PGAM"/>
    <property type="match status" value="1"/>
</dbReference>
<gene>
    <name evidence="2" type="ORF">YM304_23740</name>
</gene>
<evidence type="ECO:0000256" key="1">
    <source>
        <dbReference type="PIRSR" id="PIRSR613078-2"/>
    </source>
</evidence>
<dbReference type="InterPro" id="IPR029033">
    <property type="entry name" value="His_PPase_superfam"/>
</dbReference>
<keyword evidence="3" id="KW-1185">Reference proteome</keyword>
<evidence type="ECO:0008006" key="4">
    <source>
        <dbReference type="Google" id="ProtNLM"/>
    </source>
</evidence>
<dbReference type="InterPro" id="IPR013078">
    <property type="entry name" value="His_Pase_superF_clade-1"/>
</dbReference>
<organism evidence="2 3">
    <name type="scientific">Ilumatobacter coccineus (strain NBRC 103263 / KCTC 29153 / YM16-304)</name>
    <dbReference type="NCBI Taxonomy" id="1313172"/>
    <lineage>
        <taxon>Bacteria</taxon>
        <taxon>Bacillati</taxon>
        <taxon>Actinomycetota</taxon>
        <taxon>Acidimicrobiia</taxon>
        <taxon>Acidimicrobiales</taxon>
        <taxon>Ilumatobacteraceae</taxon>
        <taxon>Ilumatobacter</taxon>
    </lineage>
</organism>
<dbReference type="CDD" id="cd07067">
    <property type="entry name" value="HP_PGM_like"/>
    <property type="match status" value="1"/>
</dbReference>
<proteinExistence type="predicted"/>
<dbReference type="Proteomes" id="UP000011863">
    <property type="component" value="Chromosome"/>
</dbReference>
<dbReference type="Pfam" id="PF00300">
    <property type="entry name" value="His_Phos_1"/>
    <property type="match status" value="1"/>
</dbReference>
<dbReference type="GO" id="GO:0005737">
    <property type="term" value="C:cytoplasm"/>
    <property type="evidence" value="ECO:0007669"/>
    <property type="project" value="TreeGrafter"/>
</dbReference>
<dbReference type="PANTHER" id="PTHR48100:SF59">
    <property type="entry name" value="ADENOSYLCOBALAMIN_ALPHA-RIBAZOLE PHOSPHATASE"/>
    <property type="match status" value="1"/>
</dbReference>
<dbReference type="InterPro" id="IPR050275">
    <property type="entry name" value="PGM_Phosphatase"/>
</dbReference>
<evidence type="ECO:0000313" key="3">
    <source>
        <dbReference type="Proteomes" id="UP000011863"/>
    </source>
</evidence>
<sequence>MSDDTEIRTTRLVLIRHGESIVTVKRTIGGVRSCVGLSDLGRRQAERLRERFSRGDDIEPDVLLSSDFQRAIETAEIIRPAFGPALAEREFEQLAGLGEHDPGPDIDGMTFAAYVERFGTPDWSGDPNVEIFPGGETTFEFHRRVHTAIGEVLERHAGSSIVVSCHGGVVDAVFRHLLGLPITGGFELQALNTSITEFVSTNSEQWRLVRYNDAAHLAGLPEATPRA</sequence>
<name>A0A6C7EDJ5_ILUCY</name>
<dbReference type="SUPFAM" id="SSF53254">
    <property type="entry name" value="Phosphoglycerate mutase-like"/>
    <property type="match status" value="1"/>
</dbReference>
<dbReference type="PANTHER" id="PTHR48100">
    <property type="entry name" value="BROAD-SPECIFICITY PHOSPHATASE YOR283W-RELATED"/>
    <property type="match status" value="1"/>
</dbReference>
<protein>
    <recommendedName>
        <fullName evidence="4">Histidine phosphatase family protein</fullName>
    </recommendedName>
</protein>
<feature type="binding site" evidence="1">
    <location>
        <position position="70"/>
    </location>
    <ligand>
        <name>substrate</name>
    </ligand>
</feature>
<accession>A0A6C7EDJ5</accession>